<dbReference type="PANTHER" id="PTHR30146:SF149">
    <property type="entry name" value="HTH-TYPE TRANSCRIPTIONAL REGULATOR EBGR"/>
    <property type="match status" value="1"/>
</dbReference>
<dbReference type="InterPro" id="IPR028082">
    <property type="entry name" value="Peripla_BP_I"/>
</dbReference>
<keyword evidence="6" id="KW-1185">Reference proteome</keyword>
<keyword evidence="1" id="KW-0805">Transcription regulation</keyword>
<dbReference type="Proteomes" id="UP000657006">
    <property type="component" value="Unassembled WGS sequence"/>
</dbReference>
<keyword evidence="2 5" id="KW-0238">DNA-binding</keyword>
<evidence type="ECO:0000313" key="6">
    <source>
        <dbReference type="Proteomes" id="UP000657006"/>
    </source>
</evidence>
<dbReference type="SMART" id="SM00354">
    <property type="entry name" value="HTH_LACI"/>
    <property type="match status" value="1"/>
</dbReference>
<dbReference type="Gene3D" id="1.10.260.40">
    <property type="entry name" value="lambda repressor-like DNA-binding domains"/>
    <property type="match status" value="1"/>
</dbReference>
<evidence type="ECO:0000256" key="2">
    <source>
        <dbReference type="ARBA" id="ARBA00023125"/>
    </source>
</evidence>
<keyword evidence="3" id="KW-0804">Transcription</keyword>
<evidence type="ECO:0000256" key="3">
    <source>
        <dbReference type="ARBA" id="ARBA00023163"/>
    </source>
</evidence>
<dbReference type="InterPro" id="IPR010982">
    <property type="entry name" value="Lambda_DNA-bd_dom_sf"/>
</dbReference>
<dbReference type="PANTHER" id="PTHR30146">
    <property type="entry name" value="LACI-RELATED TRANSCRIPTIONAL REPRESSOR"/>
    <property type="match status" value="1"/>
</dbReference>
<dbReference type="EMBL" id="JACRSQ010000014">
    <property type="protein sequence ID" value="MBC8543948.1"/>
    <property type="molecule type" value="Genomic_DNA"/>
</dbReference>
<dbReference type="GO" id="GO:0000976">
    <property type="term" value="F:transcription cis-regulatory region binding"/>
    <property type="evidence" value="ECO:0007669"/>
    <property type="project" value="TreeGrafter"/>
</dbReference>
<dbReference type="Pfam" id="PF13377">
    <property type="entry name" value="Peripla_BP_3"/>
    <property type="match status" value="1"/>
</dbReference>
<protein>
    <submittedName>
        <fullName evidence="5">LacI family DNA-binding transcriptional regulator</fullName>
    </submittedName>
</protein>
<organism evidence="5 6">
    <name type="scientific">Bianquea renquensis</name>
    <dbReference type="NCBI Taxonomy" id="2763661"/>
    <lineage>
        <taxon>Bacteria</taxon>
        <taxon>Bacillati</taxon>
        <taxon>Bacillota</taxon>
        <taxon>Clostridia</taxon>
        <taxon>Eubacteriales</taxon>
        <taxon>Bianqueaceae</taxon>
        <taxon>Bianquea</taxon>
    </lineage>
</organism>
<dbReference type="PROSITE" id="PS50932">
    <property type="entry name" value="HTH_LACI_2"/>
    <property type="match status" value="1"/>
</dbReference>
<dbReference type="InterPro" id="IPR046335">
    <property type="entry name" value="LacI/GalR-like_sensor"/>
</dbReference>
<proteinExistence type="predicted"/>
<dbReference type="InterPro" id="IPR000843">
    <property type="entry name" value="HTH_LacI"/>
</dbReference>
<evidence type="ECO:0000256" key="1">
    <source>
        <dbReference type="ARBA" id="ARBA00023015"/>
    </source>
</evidence>
<dbReference type="AlphaFoldDB" id="A0A926I1Z8"/>
<comment type="caution">
    <text evidence="5">The sequence shown here is derived from an EMBL/GenBank/DDBJ whole genome shotgun (WGS) entry which is preliminary data.</text>
</comment>
<dbReference type="SUPFAM" id="SSF47413">
    <property type="entry name" value="lambda repressor-like DNA-binding domains"/>
    <property type="match status" value="1"/>
</dbReference>
<evidence type="ECO:0000259" key="4">
    <source>
        <dbReference type="PROSITE" id="PS50932"/>
    </source>
</evidence>
<dbReference type="GO" id="GO:0003700">
    <property type="term" value="F:DNA-binding transcription factor activity"/>
    <property type="evidence" value="ECO:0007669"/>
    <property type="project" value="TreeGrafter"/>
</dbReference>
<reference evidence="5" key="1">
    <citation type="submission" date="2020-08" db="EMBL/GenBank/DDBJ databases">
        <title>Genome public.</title>
        <authorList>
            <person name="Liu C."/>
            <person name="Sun Q."/>
        </authorList>
    </citation>
    <scope>NUCLEOTIDE SEQUENCE</scope>
    <source>
        <strain evidence="5">NSJ-32</strain>
    </source>
</reference>
<name>A0A926I1Z8_9FIRM</name>
<sequence>MATIKDVAERAGVSVATVSRVLNTPDAVKERTRQQVLNAIDELQYSPNFLGRNLRMMETKRILVVLNTISNQFFSRVVRGIEERAREENYAVMICTTRGNQESLQGYVHMLKTRAVDGMILTTHEICDEAIFTLSKRFPVLCACEPVQDPRLTYVGIDDEKAGEDAVRFLLDHGKRRIALFGGGTYTYSSILRERGYRKALQEAGIPVEESLIFSEGLTFKAGVRAASRLMKEQTKLPDAIFAFSDSTAIGAMKELNNHGVEVPRDISVVGFDNTAVSEMFIPSITTVAQPQYTMGFTAMDLLIQKINGTADVSNQILSHEIIIRDSVK</sequence>
<dbReference type="RefSeq" id="WP_177716978.1">
    <property type="nucleotide sequence ID" value="NZ_JACRSQ010000014.1"/>
</dbReference>
<dbReference type="PROSITE" id="PS00356">
    <property type="entry name" value="HTH_LACI_1"/>
    <property type="match status" value="1"/>
</dbReference>
<gene>
    <name evidence="5" type="ORF">H8730_10365</name>
</gene>
<evidence type="ECO:0000313" key="5">
    <source>
        <dbReference type="EMBL" id="MBC8543948.1"/>
    </source>
</evidence>
<dbReference type="CDD" id="cd01392">
    <property type="entry name" value="HTH_LacI"/>
    <property type="match status" value="1"/>
</dbReference>
<accession>A0A926I1Z8</accession>
<dbReference type="Pfam" id="PF00356">
    <property type="entry name" value="LacI"/>
    <property type="match status" value="1"/>
</dbReference>
<dbReference type="PRINTS" id="PR00036">
    <property type="entry name" value="HTHLACI"/>
</dbReference>
<dbReference type="SUPFAM" id="SSF53822">
    <property type="entry name" value="Periplasmic binding protein-like I"/>
    <property type="match status" value="1"/>
</dbReference>
<dbReference type="CDD" id="cd06284">
    <property type="entry name" value="PBP1_LacI-like"/>
    <property type="match status" value="1"/>
</dbReference>
<dbReference type="Gene3D" id="3.40.50.2300">
    <property type="match status" value="2"/>
</dbReference>
<feature type="domain" description="HTH lacI-type" evidence="4">
    <location>
        <begin position="2"/>
        <end position="56"/>
    </location>
</feature>